<reference evidence="3" key="1">
    <citation type="journal article" date="2019" name="Int. J. Syst. Evol. Microbiol.">
        <title>The Global Catalogue of Microorganisms (GCM) 10K type strain sequencing project: providing services to taxonomists for standard genome sequencing and annotation.</title>
        <authorList>
            <consortium name="The Broad Institute Genomics Platform"/>
            <consortium name="The Broad Institute Genome Sequencing Center for Infectious Disease"/>
            <person name="Wu L."/>
            <person name="Ma J."/>
        </authorList>
    </citation>
    <scope>NUCLEOTIDE SEQUENCE [LARGE SCALE GENOMIC DNA]</scope>
    <source>
        <strain evidence="3">KACC 12649</strain>
    </source>
</reference>
<dbReference type="EMBL" id="JBHSMU010000019">
    <property type="protein sequence ID" value="MFC5463058.1"/>
    <property type="molecule type" value="Genomic_DNA"/>
</dbReference>
<evidence type="ECO:0008006" key="4">
    <source>
        <dbReference type="Google" id="ProtNLM"/>
    </source>
</evidence>
<name>A0ABW0LE76_9BURK</name>
<sequence length="116" mass="12323">MAMPLAILALAACTTTDGTTGHAAHHPDRAARAPAQGDATTMGGMSGGQSGAATMSGAPSGQMAPGQTNMGAMCPMHRDMQKMSPEQHRAMMDEKMKGMTPEMRQHHMEMMRRHCQ</sequence>
<keyword evidence="3" id="KW-1185">Reference proteome</keyword>
<accession>A0ABW0LE76</accession>
<dbReference type="Proteomes" id="UP001596050">
    <property type="component" value="Unassembled WGS sequence"/>
</dbReference>
<comment type="caution">
    <text evidence="2">The sequence shown here is derived from an EMBL/GenBank/DDBJ whole genome shotgun (WGS) entry which is preliminary data.</text>
</comment>
<feature type="compositionally biased region" description="Low complexity" evidence="1">
    <location>
        <begin position="32"/>
        <end position="43"/>
    </location>
</feature>
<protein>
    <recommendedName>
        <fullName evidence="4">Lipoprotein</fullName>
    </recommendedName>
</protein>
<organism evidence="2 3">
    <name type="scientific">Massilia niabensis</name>
    <dbReference type="NCBI Taxonomy" id="544910"/>
    <lineage>
        <taxon>Bacteria</taxon>
        <taxon>Pseudomonadati</taxon>
        <taxon>Pseudomonadota</taxon>
        <taxon>Betaproteobacteria</taxon>
        <taxon>Burkholderiales</taxon>
        <taxon>Oxalobacteraceae</taxon>
        <taxon>Telluria group</taxon>
        <taxon>Massilia</taxon>
    </lineage>
</organism>
<dbReference type="RefSeq" id="WP_379786540.1">
    <property type="nucleotide sequence ID" value="NZ_JBHSMU010000019.1"/>
</dbReference>
<evidence type="ECO:0000256" key="1">
    <source>
        <dbReference type="SAM" id="MobiDB-lite"/>
    </source>
</evidence>
<proteinExistence type="predicted"/>
<feature type="region of interest" description="Disordered" evidence="1">
    <location>
        <begin position="17"/>
        <end position="74"/>
    </location>
</feature>
<evidence type="ECO:0000313" key="2">
    <source>
        <dbReference type="EMBL" id="MFC5463058.1"/>
    </source>
</evidence>
<evidence type="ECO:0000313" key="3">
    <source>
        <dbReference type="Proteomes" id="UP001596050"/>
    </source>
</evidence>
<gene>
    <name evidence="2" type="ORF">ACFPN5_24900</name>
</gene>